<protein>
    <submittedName>
        <fullName evidence="2">Uncharacterized protein</fullName>
    </submittedName>
</protein>
<accession>A0ABT7ZBC0</accession>
<evidence type="ECO:0000256" key="1">
    <source>
        <dbReference type="SAM" id="SignalP"/>
    </source>
</evidence>
<comment type="caution">
    <text evidence="2">The sequence shown here is derived from an EMBL/GenBank/DDBJ whole genome shotgun (WGS) entry which is preliminary data.</text>
</comment>
<organism evidence="2 3">
    <name type="scientific">Streptomyces ficellus</name>
    <dbReference type="NCBI Taxonomy" id="1977088"/>
    <lineage>
        <taxon>Bacteria</taxon>
        <taxon>Bacillati</taxon>
        <taxon>Actinomycetota</taxon>
        <taxon>Actinomycetes</taxon>
        <taxon>Kitasatosporales</taxon>
        <taxon>Streptomycetaceae</taxon>
        <taxon>Streptomyces</taxon>
    </lineage>
</organism>
<dbReference type="RefSeq" id="WP_290114190.1">
    <property type="nucleotide sequence ID" value="NZ_JAUEPL010000039.1"/>
</dbReference>
<keyword evidence="1" id="KW-0732">Signal</keyword>
<gene>
    <name evidence="2" type="ORF">QWM81_22695</name>
</gene>
<reference evidence="2" key="1">
    <citation type="submission" date="2023-06" db="EMBL/GenBank/DDBJ databases">
        <title>WGS-Sequencing of Streptomyces ficellus isolate 21 collected from sand in Gara Djebilet Iron Mine in Algeria.</title>
        <authorList>
            <person name="Zegers G.P."/>
            <person name="Gomez A."/>
            <person name="Gueddou A."/>
            <person name="Zahara A.F."/>
            <person name="Worth M."/>
            <person name="Sevigny J.L."/>
            <person name="Tisa L."/>
        </authorList>
    </citation>
    <scope>NUCLEOTIDE SEQUENCE</scope>
    <source>
        <strain evidence="2">AS11</strain>
    </source>
</reference>
<sequence length="83" mass="8527">MISQRTRLVSLIALPVALSLAAAGASPAAAEGTAYQIDLDQLNDSGGNGTVMLSLDGRRLTVKIEIDSPPSRSTRTSIMPGCG</sequence>
<evidence type="ECO:0000313" key="2">
    <source>
        <dbReference type="EMBL" id="MDN3296803.1"/>
    </source>
</evidence>
<dbReference type="Proteomes" id="UP001174050">
    <property type="component" value="Unassembled WGS sequence"/>
</dbReference>
<evidence type="ECO:0000313" key="3">
    <source>
        <dbReference type="Proteomes" id="UP001174050"/>
    </source>
</evidence>
<feature type="signal peptide" evidence="1">
    <location>
        <begin position="1"/>
        <end position="30"/>
    </location>
</feature>
<dbReference type="EMBL" id="JAUEPL010000039">
    <property type="protein sequence ID" value="MDN3296803.1"/>
    <property type="molecule type" value="Genomic_DNA"/>
</dbReference>
<name>A0ABT7ZBC0_9ACTN</name>
<keyword evidence="3" id="KW-1185">Reference proteome</keyword>
<feature type="chain" id="PRO_5046548809" evidence="1">
    <location>
        <begin position="31"/>
        <end position="83"/>
    </location>
</feature>
<proteinExistence type="predicted"/>